<feature type="non-terminal residue" evidence="1">
    <location>
        <position position="59"/>
    </location>
</feature>
<organism evidence="1 2">
    <name type="scientific">Caligus rogercresseyi</name>
    <name type="common">Sea louse</name>
    <dbReference type="NCBI Taxonomy" id="217165"/>
    <lineage>
        <taxon>Eukaryota</taxon>
        <taxon>Metazoa</taxon>
        <taxon>Ecdysozoa</taxon>
        <taxon>Arthropoda</taxon>
        <taxon>Crustacea</taxon>
        <taxon>Multicrustacea</taxon>
        <taxon>Hexanauplia</taxon>
        <taxon>Copepoda</taxon>
        <taxon>Siphonostomatoida</taxon>
        <taxon>Caligidae</taxon>
        <taxon>Caligus</taxon>
    </lineage>
</organism>
<feature type="non-terminal residue" evidence="1">
    <location>
        <position position="1"/>
    </location>
</feature>
<name>A0A7T8H0E1_CALRO</name>
<accession>A0A7T8H0E1</accession>
<sequence>VVSTLLHAKWAETDIIAEAMEYLEGGPFWEYFEHAAESSLHRDSHSDQEVYADFMEFAS</sequence>
<dbReference type="AlphaFoldDB" id="A0A7T8H0E1"/>
<gene>
    <name evidence="1" type="ORF">FKW44_015495</name>
</gene>
<keyword evidence="2" id="KW-1185">Reference proteome</keyword>
<dbReference type="Proteomes" id="UP000595437">
    <property type="component" value="Chromosome 10"/>
</dbReference>
<protein>
    <submittedName>
        <fullName evidence="1">Uncharacterized protein</fullName>
    </submittedName>
</protein>
<dbReference type="EMBL" id="CP045899">
    <property type="protein sequence ID" value="QQP41204.1"/>
    <property type="molecule type" value="Genomic_DNA"/>
</dbReference>
<evidence type="ECO:0000313" key="2">
    <source>
        <dbReference type="Proteomes" id="UP000595437"/>
    </source>
</evidence>
<proteinExistence type="predicted"/>
<evidence type="ECO:0000313" key="1">
    <source>
        <dbReference type="EMBL" id="QQP41204.1"/>
    </source>
</evidence>
<reference evidence="2" key="1">
    <citation type="submission" date="2021-01" db="EMBL/GenBank/DDBJ databases">
        <title>Caligus Genome Assembly.</title>
        <authorList>
            <person name="Gallardo-Escarate C."/>
        </authorList>
    </citation>
    <scope>NUCLEOTIDE SEQUENCE [LARGE SCALE GENOMIC DNA]</scope>
</reference>